<dbReference type="OrthoDB" id="2109491at2"/>
<protein>
    <submittedName>
        <fullName evidence="2">Uncharacterized protein</fullName>
    </submittedName>
</protein>
<gene>
    <name evidence="2" type="ORF">EQM06_01995</name>
</gene>
<dbReference type="AlphaFoldDB" id="A0A410PTA4"/>
<accession>A0A410PTA4</accession>
<evidence type="ECO:0000313" key="2">
    <source>
        <dbReference type="EMBL" id="QAT42098.1"/>
    </source>
</evidence>
<feature type="compositionally biased region" description="Polar residues" evidence="1">
    <location>
        <begin position="16"/>
        <end position="25"/>
    </location>
</feature>
<evidence type="ECO:0000313" key="3">
    <source>
        <dbReference type="Proteomes" id="UP000287601"/>
    </source>
</evidence>
<name>A0A410PTA4_9FIRM</name>
<evidence type="ECO:0000256" key="1">
    <source>
        <dbReference type="SAM" id="MobiDB-lite"/>
    </source>
</evidence>
<proteinExistence type="predicted"/>
<organism evidence="2 3">
    <name type="scientific">Aminipila luticellarii</name>
    <dbReference type="NCBI Taxonomy" id="2507160"/>
    <lineage>
        <taxon>Bacteria</taxon>
        <taxon>Bacillati</taxon>
        <taxon>Bacillota</taxon>
        <taxon>Clostridia</taxon>
        <taxon>Peptostreptococcales</taxon>
        <taxon>Anaerovoracaceae</taxon>
        <taxon>Aminipila</taxon>
    </lineage>
</organism>
<dbReference type="RefSeq" id="WP_128744752.1">
    <property type="nucleotide sequence ID" value="NZ_CP035281.1"/>
</dbReference>
<feature type="compositionally biased region" description="Low complexity" evidence="1">
    <location>
        <begin position="1"/>
        <end position="15"/>
    </location>
</feature>
<dbReference type="Proteomes" id="UP000287601">
    <property type="component" value="Chromosome"/>
</dbReference>
<feature type="region of interest" description="Disordered" evidence="1">
    <location>
        <begin position="1"/>
        <end position="25"/>
    </location>
</feature>
<dbReference type="KEGG" id="amij:EQM06_01995"/>
<sequence length="275" mass="31100">MNGIGISNIGSNAGSKNQQKKTTTVDGNLAVGFRDLLETKKSQEVGATDRTKDTLNISGYANVPQRLAELQKLHEETDYSGMTDMEIYKLINDRYEQAFPHRGAKMELNTPKYQDIGIQNMANLREAIKNPNFVQLRGEASYNRAKEYFGYQGLSNSEIIQKVKEEIPDDGSLENKIEIRDRLAGMGLISDITVMAFHSSIAHLQRQVFRETFGQEAAKDINAFENWLRSGSMEDVQMSWGEMKEFMFGTMKVAEIYGVEVQKELNDLFKELSEG</sequence>
<reference evidence="2 3" key="1">
    <citation type="submission" date="2019-01" db="EMBL/GenBank/DDBJ databases">
        <title>Draft genomes of a novel of Aminipila strains.</title>
        <authorList>
            <person name="Ma S."/>
        </authorList>
    </citation>
    <scope>NUCLEOTIDE SEQUENCE [LARGE SCALE GENOMIC DNA]</scope>
    <source>
        <strain evidence="3">JN-39</strain>
    </source>
</reference>
<dbReference type="EMBL" id="CP035281">
    <property type="protein sequence ID" value="QAT42098.1"/>
    <property type="molecule type" value="Genomic_DNA"/>
</dbReference>
<keyword evidence="3" id="KW-1185">Reference proteome</keyword>